<keyword evidence="2" id="KW-1185">Reference proteome</keyword>
<name>A0ABQ6VXD8_9PROT</name>
<sequence length="87" mass="10075">MPARGRHYDALDHRRQQSRDQRIIDTYLSRLTEVAVAGMQLWEQHREREISTVVLIAATRDRPESVDTAMSHSALQTICKPCQLFGR</sequence>
<protein>
    <submittedName>
        <fullName evidence="1">Uncharacterized protein</fullName>
    </submittedName>
</protein>
<gene>
    <name evidence="1" type="ORF">D3W54_12440</name>
</gene>
<evidence type="ECO:0000313" key="1">
    <source>
        <dbReference type="EMBL" id="KAB8124866.1"/>
    </source>
</evidence>
<reference evidence="1 2" key="1">
    <citation type="submission" date="2018-09" db="EMBL/GenBank/DDBJ databases">
        <title>Genome sequence and characterization of the bcs clusters for the production of nanocellulose from the low pH resistant strain Komagataeibacter medellinensis ID13488.</title>
        <authorList>
            <person name="Hernandez-Arriaga A.M."/>
            <person name="Del Cerro C."/>
            <person name="Urbina L."/>
            <person name="Eceiza A."/>
            <person name="Retegi A."/>
            <person name="Prieto M.A."/>
        </authorList>
    </citation>
    <scope>NUCLEOTIDE SEQUENCE [LARGE SCALE GENOMIC DNA]</scope>
    <source>
        <strain evidence="1 2">ID13488</strain>
    </source>
</reference>
<dbReference type="Proteomes" id="UP000427842">
    <property type="component" value="Unassembled WGS sequence"/>
</dbReference>
<proteinExistence type="predicted"/>
<comment type="caution">
    <text evidence="1">The sequence shown here is derived from an EMBL/GenBank/DDBJ whole genome shotgun (WGS) entry which is preliminary data.</text>
</comment>
<evidence type="ECO:0000313" key="2">
    <source>
        <dbReference type="Proteomes" id="UP000427842"/>
    </source>
</evidence>
<accession>A0ABQ6VXD8</accession>
<dbReference type="EMBL" id="QYAZ01000001">
    <property type="protein sequence ID" value="KAB8124866.1"/>
    <property type="molecule type" value="Genomic_DNA"/>
</dbReference>
<organism evidence="1 2">
    <name type="scientific">Komagataeibacter medellinensis</name>
    <dbReference type="NCBI Taxonomy" id="1177712"/>
    <lineage>
        <taxon>Bacteria</taxon>
        <taxon>Pseudomonadati</taxon>
        <taxon>Pseudomonadota</taxon>
        <taxon>Alphaproteobacteria</taxon>
        <taxon>Acetobacterales</taxon>
        <taxon>Acetobacteraceae</taxon>
        <taxon>Komagataeibacter</taxon>
    </lineage>
</organism>